<dbReference type="RefSeq" id="WP_161437231.1">
    <property type="nucleotide sequence ID" value="NZ_WXYO01000009.1"/>
</dbReference>
<dbReference type="InterPro" id="IPR011463">
    <property type="entry name" value="DUF1569"/>
</dbReference>
<reference evidence="1 2" key="1">
    <citation type="submission" date="2020-01" db="EMBL/GenBank/DDBJ databases">
        <title>Bacteria diversity of Porities sp.</title>
        <authorList>
            <person name="Wang G."/>
        </authorList>
    </citation>
    <scope>NUCLEOTIDE SEQUENCE [LARGE SCALE GENOMIC DNA]</scope>
    <source>
        <strain evidence="1 2">R33</strain>
    </source>
</reference>
<name>A0A6L9EHI0_9FLAO</name>
<keyword evidence="2" id="KW-1185">Reference proteome</keyword>
<accession>A0A6L9EHI0</accession>
<dbReference type="Pfam" id="PF07606">
    <property type="entry name" value="DUF1569"/>
    <property type="match status" value="1"/>
</dbReference>
<evidence type="ECO:0000313" key="2">
    <source>
        <dbReference type="Proteomes" id="UP000475249"/>
    </source>
</evidence>
<protein>
    <submittedName>
        <fullName evidence="1">DUF1569 domain-containing protein</fullName>
    </submittedName>
</protein>
<dbReference type="Proteomes" id="UP000475249">
    <property type="component" value="Unassembled WGS sequence"/>
</dbReference>
<comment type="caution">
    <text evidence="1">The sequence shown here is derived from an EMBL/GenBank/DDBJ whole genome shotgun (WGS) entry which is preliminary data.</text>
</comment>
<dbReference type="Gene3D" id="1.20.120.450">
    <property type="entry name" value="dinb family like domain"/>
    <property type="match status" value="1"/>
</dbReference>
<proteinExistence type="predicted"/>
<sequence length="149" mass="17491">MQSIFDDSVYQEVVTRIDNLRPDSPAKWGKMDVAQMLNHCRNPLAVGLGKQAFKKPNFFMKLLYKSFKSSLYDDKPWKPNQPTAKEYKVVTPKDFAEEKPKLLELVTEFHQAKNKTSWDPHPAFGDFTHEQWGKLQYKHLDHHLRQFGV</sequence>
<organism evidence="1 2">
    <name type="scientific">Poritiphilus flavus</name>
    <dbReference type="NCBI Taxonomy" id="2697053"/>
    <lineage>
        <taxon>Bacteria</taxon>
        <taxon>Pseudomonadati</taxon>
        <taxon>Bacteroidota</taxon>
        <taxon>Flavobacteriia</taxon>
        <taxon>Flavobacteriales</taxon>
        <taxon>Flavobacteriaceae</taxon>
        <taxon>Poritiphilus</taxon>
    </lineage>
</organism>
<gene>
    <name evidence="1" type="ORF">GTQ38_19380</name>
</gene>
<dbReference type="EMBL" id="WXYO01000009">
    <property type="protein sequence ID" value="NAS14181.1"/>
    <property type="molecule type" value="Genomic_DNA"/>
</dbReference>
<evidence type="ECO:0000313" key="1">
    <source>
        <dbReference type="EMBL" id="NAS14181.1"/>
    </source>
</evidence>
<dbReference type="AlphaFoldDB" id="A0A6L9EHI0"/>
<dbReference type="InterPro" id="IPR034660">
    <property type="entry name" value="DinB/YfiT-like"/>
</dbReference>